<dbReference type="Pfam" id="PF24681">
    <property type="entry name" value="Kelch_KLHDC2_KLHL20_DRC7"/>
    <property type="match status" value="1"/>
</dbReference>
<evidence type="ECO:0000313" key="5">
    <source>
        <dbReference type="EMBL" id="CAD7454982.1"/>
    </source>
</evidence>
<feature type="domain" description="BACK" evidence="4">
    <location>
        <begin position="200"/>
        <end position="299"/>
    </location>
</feature>
<keyword evidence="2" id="KW-0677">Repeat</keyword>
<evidence type="ECO:0000259" key="4">
    <source>
        <dbReference type="SMART" id="SM00875"/>
    </source>
</evidence>
<reference evidence="5" key="1">
    <citation type="submission" date="2020-11" db="EMBL/GenBank/DDBJ databases">
        <authorList>
            <person name="Tran Van P."/>
        </authorList>
    </citation>
    <scope>NUCLEOTIDE SEQUENCE</scope>
</reference>
<evidence type="ECO:0000256" key="3">
    <source>
        <dbReference type="SAM" id="MobiDB-lite"/>
    </source>
</evidence>
<dbReference type="SMART" id="SM00875">
    <property type="entry name" value="BACK"/>
    <property type="match status" value="1"/>
</dbReference>
<dbReference type="InterPro" id="IPR011705">
    <property type="entry name" value="BACK"/>
</dbReference>
<feature type="compositionally biased region" description="Polar residues" evidence="3">
    <location>
        <begin position="874"/>
        <end position="903"/>
    </location>
</feature>
<dbReference type="Pfam" id="PF07707">
    <property type="entry name" value="BACK"/>
    <property type="match status" value="1"/>
</dbReference>
<dbReference type="Gene3D" id="3.30.710.10">
    <property type="entry name" value="Potassium Channel Kv1.1, Chain A"/>
    <property type="match status" value="1"/>
</dbReference>
<dbReference type="InterPro" id="IPR006652">
    <property type="entry name" value="Kelch_1"/>
</dbReference>
<organism evidence="5">
    <name type="scientific">Timema tahoe</name>
    <dbReference type="NCBI Taxonomy" id="61484"/>
    <lineage>
        <taxon>Eukaryota</taxon>
        <taxon>Metazoa</taxon>
        <taxon>Ecdysozoa</taxon>
        <taxon>Arthropoda</taxon>
        <taxon>Hexapoda</taxon>
        <taxon>Insecta</taxon>
        <taxon>Pterygota</taxon>
        <taxon>Neoptera</taxon>
        <taxon>Polyneoptera</taxon>
        <taxon>Phasmatodea</taxon>
        <taxon>Timematodea</taxon>
        <taxon>Timematoidea</taxon>
        <taxon>Timematidae</taxon>
        <taxon>Timema</taxon>
    </lineage>
</organism>
<dbReference type="SMART" id="SM00612">
    <property type="entry name" value="Kelch"/>
    <property type="match status" value="5"/>
</dbReference>
<dbReference type="InterPro" id="IPR015915">
    <property type="entry name" value="Kelch-typ_b-propeller"/>
</dbReference>
<feature type="compositionally biased region" description="Polar residues" evidence="3">
    <location>
        <begin position="854"/>
        <end position="865"/>
    </location>
</feature>
<evidence type="ECO:0000256" key="2">
    <source>
        <dbReference type="ARBA" id="ARBA00022737"/>
    </source>
</evidence>
<dbReference type="SUPFAM" id="SSF50965">
    <property type="entry name" value="Galactose oxidase, central domain"/>
    <property type="match status" value="1"/>
</dbReference>
<dbReference type="Gene3D" id="1.25.40.420">
    <property type="match status" value="1"/>
</dbReference>
<dbReference type="InterPro" id="IPR011333">
    <property type="entry name" value="SKP1/BTB/POZ_sf"/>
</dbReference>
<proteinExistence type="predicted"/>
<dbReference type="PANTHER" id="PTHR24412:SF420">
    <property type="entry name" value="KELCH-LIKE PROTEIN 11"/>
    <property type="match status" value="1"/>
</dbReference>
<dbReference type="InterPro" id="IPR011043">
    <property type="entry name" value="Gal_Oxase/kelch_b-propeller"/>
</dbReference>
<dbReference type="AlphaFoldDB" id="A0A7R9IDF3"/>
<evidence type="ECO:0000256" key="1">
    <source>
        <dbReference type="ARBA" id="ARBA00022441"/>
    </source>
</evidence>
<accession>A0A7R9IDF3</accession>
<dbReference type="Gene3D" id="2.120.10.80">
    <property type="entry name" value="Kelch-type beta propeller"/>
    <property type="match status" value="2"/>
</dbReference>
<sequence length="903" mass="100103">MKSDVKCQACHDELREGDCGEGGGGTNGTMECGKPHNVKTEPCASNKVGISCRRARSKDGLLSNSPGAEEATVTRSDTALDTICSTPLLIISSNVPSIELPDESTFISPKTFAGVLKRDFALLISHSLLMSFDIMKPRQGDLAVTIDFLQEAAITSFSNGSNVSEDNVYCLMEAADLFQLSAIRTVCCHYLSSTLNSSNCLSVYVRAKLRRYHDLAHLAFRYALQNFDKVINEEEFLHAPADVLFSILSSQLLHVDDEGVLLQGLVRWLKYDEASREDHQDSLISKLNLNLVPMPVLVSCKTDPLLSNSKFLSRVDKAITDILSERYDSGDIKKLYSYSRKTHWKHRYGAEQEVILALGGESNGMALGSVECFTLGYDTWRCIVPSLIQENGEFVDTRVIPTMQHPRLYPAVATRDYEVFVAGGYNLSSLLNSVEYYSIQSHVWTTLTPLPVSLQGAGAEFVNGCLYIVGGAGQTGYEKRVWIYEENQNCWQEATPMTTHRGFHGVACVLGILFALGGSGETGNQRLKTVERLVDQALKYSTLTNEWSYMSQMSVPRSNFGITVSFRRIYCLGGHDGIHYLNTVEKYNPHTNRWHCVNAMQVRRFGVTAGTVHVPAWAWHQCTNIPPHPFVAAEESTLTELCLEQVVRNPEVSTLFGVPRVKSYRDHAYPPLSESYLDTPLSLRTKKDHLCRSGDPHQDHSFRIIFLGAEKKNTREAKKEMGGADNGRRNVSEQTVVESFFPNTLFGKLEGFNDADNTIDVHEIVEEARLRLYGHVMKIEKEENAGDDVCRKKTAREIKKEMGGSDNLKFVFKDSTSEVPPLAGCLSHSIARLPMTHSKGRGGRGGKNKKATDAGNTTSSNTLFPLSTHYPTHPLSTPNTPSMRTATPQTLDNSPPLPSSGNI</sequence>
<name>A0A7R9IDF3_9NEOP</name>
<dbReference type="EMBL" id="OE000767">
    <property type="protein sequence ID" value="CAD7454982.1"/>
    <property type="molecule type" value="Genomic_DNA"/>
</dbReference>
<keyword evidence="1" id="KW-0880">Kelch repeat</keyword>
<gene>
    <name evidence="5" type="ORF">TTEB3V08_LOCUS3071</name>
</gene>
<feature type="region of interest" description="Disordered" evidence="3">
    <location>
        <begin position="835"/>
        <end position="903"/>
    </location>
</feature>
<protein>
    <recommendedName>
        <fullName evidence="4">BACK domain-containing protein</fullName>
    </recommendedName>
</protein>
<feature type="compositionally biased region" description="Basic residues" evidence="3">
    <location>
        <begin position="838"/>
        <end position="849"/>
    </location>
</feature>
<dbReference type="PANTHER" id="PTHR24412">
    <property type="entry name" value="KELCH PROTEIN"/>
    <property type="match status" value="1"/>
</dbReference>